<sequence>MKNPSGIDIQIITTIKELESIKLFWLRNQWHPNADFDFYNLIIRSRREIISPCIFVIRKNEEIISLIVGRIENSIRKISLGYLKIGSVKLKQLVLIDGGALGELTKDAWAGLFPIIDDFILNRSLDCAQFSQIRADSIVIEQGKLAIGGVRYGMLNKLSKHWQLKLPISAEEFLKSRSRKHRHWIKRLSTILDRDFPSLWEIKTFQSYESADEFCSEAEKVASTTYHRKLGAGFRGSQETLQRLKVEAARGGLRGYILYIEGKPCAFWHCHQYGDILHMASTGYIDKYRKYELGTVLLVRVFSDHCGQKSVTVDFGLGEASYKERFGNEFYEVTNMILYARNLRGSLICMIFTVHKFINAVARTLIQATGSMDRLRTLFRRKLINSNPNSESKEPNS</sequence>
<reference evidence="2 3" key="1">
    <citation type="submission" date="2019-01" db="EMBL/GenBank/DDBJ databases">
        <title>Lacunisphaera sp. strain TWA-58.</title>
        <authorList>
            <person name="Chen W.-M."/>
        </authorList>
    </citation>
    <scope>NUCLEOTIDE SEQUENCE [LARGE SCALE GENOMIC DNA]</scope>
    <source>
        <strain evidence="2 3">TWA-58</strain>
    </source>
</reference>
<name>A0A4Q1C3U8_9BACT</name>
<evidence type="ECO:0000313" key="3">
    <source>
        <dbReference type="Proteomes" id="UP000290218"/>
    </source>
</evidence>
<dbReference type="OrthoDB" id="208468at2"/>
<dbReference type="Gene3D" id="3.40.630.30">
    <property type="match status" value="1"/>
</dbReference>
<protein>
    <submittedName>
        <fullName evidence="2">GNAT family N-acetyltransferase</fullName>
    </submittedName>
</protein>
<keyword evidence="3" id="KW-1185">Reference proteome</keyword>
<keyword evidence="2" id="KW-0808">Transferase</keyword>
<dbReference type="GO" id="GO:0016740">
    <property type="term" value="F:transferase activity"/>
    <property type="evidence" value="ECO:0007669"/>
    <property type="project" value="UniProtKB-KW"/>
</dbReference>
<dbReference type="RefSeq" id="WP_129048505.1">
    <property type="nucleotide sequence ID" value="NZ_SDHX01000002.1"/>
</dbReference>
<dbReference type="AlphaFoldDB" id="A0A4Q1C3U8"/>
<evidence type="ECO:0000259" key="1">
    <source>
        <dbReference type="Pfam" id="PF13480"/>
    </source>
</evidence>
<dbReference type="Proteomes" id="UP000290218">
    <property type="component" value="Unassembled WGS sequence"/>
</dbReference>
<gene>
    <name evidence="2" type="ORF">ESB00_14480</name>
</gene>
<evidence type="ECO:0000313" key="2">
    <source>
        <dbReference type="EMBL" id="RXK52915.1"/>
    </source>
</evidence>
<comment type="caution">
    <text evidence="2">The sequence shown here is derived from an EMBL/GenBank/DDBJ whole genome shotgun (WGS) entry which is preliminary data.</text>
</comment>
<dbReference type="EMBL" id="SDHX01000002">
    <property type="protein sequence ID" value="RXK52915.1"/>
    <property type="molecule type" value="Genomic_DNA"/>
</dbReference>
<feature type="domain" description="BioF2-like acetyltransferase" evidence="1">
    <location>
        <begin position="209"/>
        <end position="324"/>
    </location>
</feature>
<proteinExistence type="predicted"/>
<dbReference type="SUPFAM" id="SSF55729">
    <property type="entry name" value="Acyl-CoA N-acyltransferases (Nat)"/>
    <property type="match status" value="1"/>
</dbReference>
<dbReference type="InterPro" id="IPR016181">
    <property type="entry name" value="Acyl_CoA_acyltransferase"/>
</dbReference>
<accession>A0A4Q1C3U8</accession>
<dbReference type="InterPro" id="IPR038740">
    <property type="entry name" value="BioF2-like_GNAT_dom"/>
</dbReference>
<dbReference type="Pfam" id="PF13480">
    <property type="entry name" value="Acetyltransf_6"/>
    <property type="match status" value="1"/>
</dbReference>
<organism evidence="2 3">
    <name type="scientific">Oleiharenicola lentus</name>
    <dbReference type="NCBI Taxonomy" id="2508720"/>
    <lineage>
        <taxon>Bacteria</taxon>
        <taxon>Pseudomonadati</taxon>
        <taxon>Verrucomicrobiota</taxon>
        <taxon>Opitutia</taxon>
        <taxon>Opitutales</taxon>
        <taxon>Opitutaceae</taxon>
        <taxon>Oleiharenicola</taxon>
    </lineage>
</organism>